<feature type="compositionally biased region" description="Low complexity" evidence="12">
    <location>
        <begin position="325"/>
        <end position="343"/>
    </location>
</feature>
<dbReference type="Pfam" id="PF00104">
    <property type="entry name" value="Hormone_recep"/>
    <property type="match status" value="1"/>
</dbReference>
<dbReference type="GO" id="GO:0004879">
    <property type="term" value="F:nuclear receptor activity"/>
    <property type="evidence" value="ECO:0007669"/>
    <property type="project" value="InterPro"/>
</dbReference>
<dbReference type="Pfam" id="PF00105">
    <property type="entry name" value="zf-C4"/>
    <property type="match status" value="1"/>
</dbReference>
<protein>
    <recommendedName>
        <fullName evidence="17">RAR-related orphan receptor C b</fullName>
    </recommendedName>
</protein>
<dbReference type="AlphaFoldDB" id="A0A315VPE7"/>
<dbReference type="SUPFAM" id="SSF48508">
    <property type="entry name" value="Nuclear receptor ligand-binding domain"/>
    <property type="match status" value="1"/>
</dbReference>
<keyword evidence="3 11" id="KW-0479">Metal-binding</keyword>
<feature type="domain" description="Nuclear receptor" evidence="13">
    <location>
        <begin position="145"/>
        <end position="220"/>
    </location>
</feature>
<dbReference type="SMART" id="SM00430">
    <property type="entry name" value="HOLI"/>
    <property type="match status" value="1"/>
</dbReference>
<dbReference type="InterPro" id="IPR000536">
    <property type="entry name" value="Nucl_hrmn_rcpt_lig-bd"/>
</dbReference>
<dbReference type="PANTHER" id="PTHR45805">
    <property type="entry name" value="NUCLEAR HORMONE RECEPTOR HR3-RELATED"/>
    <property type="match status" value="1"/>
</dbReference>
<proteinExistence type="inferred from homology"/>
<dbReference type="InterPro" id="IPR001628">
    <property type="entry name" value="Znf_hrmn_rcpt"/>
</dbReference>
<evidence type="ECO:0000256" key="12">
    <source>
        <dbReference type="SAM" id="MobiDB-lite"/>
    </source>
</evidence>
<keyword evidence="7 11" id="KW-0238">DNA-binding</keyword>
<evidence type="ECO:0000256" key="1">
    <source>
        <dbReference type="ARBA" id="ARBA00004123"/>
    </source>
</evidence>
<dbReference type="PROSITE" id="PS00031">
    <property type="entry name" value="NUCLEAR_REC_DBD_1"/>
    <property type="match status" value="1"/>
</dbReference>
<dbReference type="PRINTS" id="PR01293">
    <property type="entry name" value="RORNUCRECPTR"/>
</dbReference>
<evidence type="ECO:0000256" key="6">
    <source>
        <dbReference type="ARBA" id="ARBA00023015"/>
    </source>
</evidence>
<dbReference type="InterPro" id="IPR035500">
    <property type="entry name" value="NHR-like_dom_sf"/>
</dbReference>
<dbReference type="InterPro" id="IPR044101">
    <property type="entry name" value="NR_DBD_ROR"/>
</dbReference>
<dbReference type="PRINTS" id="PR00398">
    <property type="entry name" value="STRDHORMONER"/>
</dbReference>
<dbReference type="PANTHER" id="PTHR45805:SF7">
    <property type="entry name" value="NUCLEAR RECEPTOR ROR-BETA-LIKE"/>
    <property type="match status" value="1"/>
</dbReference>
<dbReference type="GO" id="GO:0000978">
    <property type="term" value="F:RNA polymerase II cis-regulatory region sequence-specific DNA binding"/>
    <property type="evidence" value="ECO:0007669"/>
    <property type="project" value="TreeGrafter"/>
</dbReference>
<evidence type="ECO:0000313" key="15">
    <source>
        <dbReference type="EMBL" id="PWA25434.1"/>
    </source>
</evidence>
<accession>A0A315VPE7</accession>
<comment type="similarity">
    <text evidence="11">Belongs to the nuclear hormone receptor family.</text>
</comment>
<dbReference type="STRING" id="33528.ENSGAFP00000012198"/>
<keyword evidence="16" id="KW-1185">Reference proteome</keyword>
<feature type="domain" description="NR LBD" evidence="14">
    <location>
        <begin position="384"/>
        <end position="622"/>
    </location>
</feature>
<keyword evidence="10 11" id="KW-0539">Nucleus</keyword>
<gene>
    <name evidence="15" type="ORF">CCH79_00005183</name>
</gene>
<keyword evidence="5 11" id="KW-0862">Zinc</keyword>
<feature type="region of interest" description="Disordered" evidence="12">
    <location>
        <begin position="242"/>
        <end position="288"/>
    </location>
</feature>
<dbReference type="CDD" id="cd06968">
    <property type="entry name" value="NR_DBD_ROR"/>
    <property type="match status" value="1"/>
</dbReference>
<keyword evidence="4 11" id="KW-0863">Zinc-finger</keyword>
<reference evidence="15 16" key="1">
    <citation type="journal article" date="2018" name="G3 (Bethesda)">
        <title>A High-Quality Reference Genome for the Invasive Mosquitofish Gambusia affinis Using a Chicago Library.</title>
        <authorList>
            <person name="Hoffberg S.L."/>
            <person name="Troendle N.J."/>
            <person name="Glenn T.C."/>
            <person name="Mahmud O."/>
            <person name="Louha S."/>
            <person name="Chalopin D."/>
            <person name="Bennetzen J.L."/>
            <person name="Mauricio R."/>
        </authorList>
    </citation>
    <scope>NUCLEOTIDE SEQUENCE [LARGE SCALE GENOMIC DNA]</scope>
    <source>
        <strain evidence="15">NE01/NJP1002.9</strain>
        <tissue evidence="15">Muscle</tissue>
    </source>
</reference>
<dbReference type="PROSITE" id="PS51030">
    <property type="entry name" value="NUCLEAR_REC_DBD_2"/>
    <property type="match status" value="1"/>
</dbReference>
<evidence type="ECO:0000256" key="4">
    <source>
        <dbReference type="ARBA" id="ARBA00022771"/>
    </source>
</evidence>
<feature type="compositionally biased region" description="Polar residues" evidence="12">
    <location>
        <begin position="242"/>
        <end position="251"/>
    </location>
</feature>
<dbReference type="InterPro" id="IPR003079">
    <property type="entry name" value="ROR_rcpt"/>
</dbReference>
<dbReference type="EMBL" id="NHOQ01001318">
    <property type="protein sequence ID" value="PWA25434.1"/>
    <property type="molecule type" value="Genomic_DNA"/>
</dbReference>
<evidence type="ECO:0000259" key="13">
    <source>
        <dbReference type="PROSITE" id="PS51030"/>
    </source>
</evidence>
<evidence type="ECO:0008006" key="17">
    <source>
        <dbReference type="Google" id="ProtNLM"/>
    </source>
</evidence>
<dbReference type="PROSITE" id="PS51843">
    <property type="entry name" value="NR_LBD"/>
    <property type="match status" value="1"/>
</dbReference>
<dbReference type="InterPro" id="IPR001723">
    <property type="entry name" value="Nuclear_hrmn_rcpt"/>
</dbReference>
<comment type="caution">
    <text evidence="15">The sequence shown here is derived from an EMBL/GenBank/DDBJ whole genome shotgun (WGS) entry which is preliminary data.</text>
</comment>
<dbReference type="SUPFAM" id="SSF57716">
    <property type="entry name" value="Glucocorticoid receptor-like (DNA-binding domain)"/>
    <property type="match status" value="1"/>
</dbReference>
<dbReference type="GO" id="GO:0008270">
    <property type="term" value="F:zinc ion binding"/>
    <property type="evidence" value="ECO:0007669"/>
    <property type="project" value="UniProtKB-KW"/>
</dbReference>
<sequence length="634" mass="70146">MADSVSYGGREKPGCSTDLVMSQSIIQHLQRREGRRTLRSFVTAKARSAMCGCRRKLRKCVSGTEQSTWADRLQPQNDGCLSQCRGSSQHRPASGKRRACGGRGAGAAGVSLLNELLQRMLPDRSYIIKRRGRGREPREEAQIEVIPCKICGDKSSGIHYGVITCEGCKGFFRRSQQNNAMYSCSRQRNCLIDRTNRNRCQHCRLQKCLALGMSRDAVKFGRMSKKQRDSLYAEVQKHQKSQECVGSNGPSALSLPREDGGCGSGADDGEEGLSRSYSSGGSTSTLSDLDDIATLPDLFDLPLTPDEASEYCGLELLGGGGGSTGNTSNSSSSSSASSSNQNSPQQTITDTADSCGSQLLLTHSLLGRRRSLLDQLPDDCSVTDLEHITQSIVKSHLETCQYSAEDMKRFTWVHYTPEDTRVFQNKSAEWMWQQCAHHITNAIQYVVEFAKRIAGFMDLCQNDQIILLKAGCLEVLLIRMCRAFNSNNNTIFFNGKFASAQFFKALGCDDLVSAVFELGKGLSRLQLSDEEMALFSAAVLLSPDRPWLTEGQKVQKLQEKVYLALQHSLQKSGASEEKLDKMLSKLPIMKSICNLHVDKLEFFRLVHPETAYSFPPLYREVFGSEMPLPDSTDS</sequence>
<organism evidence="15 16">
    <name type="scientific">Gambusia affinis</name>
    <name type="common">Western mosquitofish</name>
    <name type="synonym">Heterandria affinis</name>
    <dbReference type="NCBI Taxonomy" id="33528"/>
    <lineage>
        <taxon>Eukaryota</taxon>
        <taxon>Metazoa</taxon>
        <taxon>Chordata</taxon>
        <taxon>Craniata</taxon>
        <taxon>Vertebrata</taxon>
        <taxon>Euteleostomi</taxon>
        <taxon>Actinopterygii</taxon>
        <taxon>Neopterygii</taxon>
        <taxon>Teleostei</taxon>
        <taxon>Neoteleostei</taxon>
        <taxon>Acanthomorphata</taxon>
        <taxon>Ovalentaria</taxon>
        <taxon>Atherinomorphae</taxon>
        <taxon>Cyprinodontiformes</taxon>
        <taxon>Poeciliidae</taxon>
        <taxon>Poeciliinae</taxon>
        <taxon>Gambusia</taxon>
    </lineage>
</organism>
<evidence type="ECO:0000256" key="3">
    <source>
        <dbReference type="ARBA" id="ARBA00022723"/>
    </source>
</evidence>
<dbReference type="FunFam" id="3.30.50.10:FF:000003">
    <property type="entry name" value="Nuclear orphan receptor ROR-beta"/>
    <property type="match status" value="1"/>
</dbReference>
<keyword evidence="8 11" id="KW-0804">Transcription</keyword>
<evidence type="ECO:0000256" key="10">
    <source>
        <dbReference type="ARBA" id="ARBA00023242"/>
    </source>
</evidence>
<dbReference type="GO" id="GO:0005634">
    <property type="term" value="C:nucleus"/>
    <property type="evidence" value="ECO:0007669"/>
    <property type="project" value="UniProtKB-SubCell"/>
</dbReference>
<dbReference type="Gene3D" id="1.10.565.10">
    <property type="entry name" value="Retinoid X Receptor"/>
    <property type="match status" value="1"/>
</dbReference>
<dbReference type="Proteomes" id="UP000250572">
    <property type="component" value="Unassembled WGS sequence"/>
</dbReference>
<evidence type="ECO:0000256" key="9">
    <source>
        <dbReference type="ARBA" id="ARBA00023170"/>
    </source>
</evidence>
<feature type="compositionally biased region" description="Low complexity" evidence="12">
    <location>
        <begin position="274"/>
        <end position="287"/>
    </location>
</feature>
<keyword evidence="6 11" id="KW-0805">Transcription regulation</keyword>
<evidence type="ECO:0000256" key="11">
    <source>
        <dbReference type="RuleBase" id="RU004334"/>
    </source>
</evidence>
<dbReference type="SMART" id="SM00399">
    <property type="entry name" value="ZnF_C4"/>
    <property type="match status" value="1"/>
</dbReference>
<dbReference type="InterPro" id="IPR013088">
    <property type="entry name" value="Znf_NHR/GATA"/>
</dbReference>
<evidence type="ECO:0000259" key="14">
    <source>
        <dbReference type="PROSITE" id="PS51843"/>
    </source>
</evidence>
<dbReference type="Gene3D" id="3.30.50.10">
    <property type="entry name" value="Erythroid Transcription Factor GATA-1, subunit A"/>
    <property type="match status" value="1"/>
</dbReference>
<feature type="region of interest" description="Disordered" evidence="12">
    <location>
        <begin position="312"/>
        <end position="351"/>
    </location>
</feature>
<evidence type="ECO:0000256" key="7">
    <source>
        <dbReference type="ARBA" id="ARBA00023125"/>
    </source>
</evidence>
<dbReference type="PRINTS" id="PR00047">
    <property type="entry name" value="STROIDFINGER"/>
</dbReference>
<evidence type="ECO:0000256" key="2">
    <source>
        <dbReference type="ARBA" id="ARBA00022473"/>
    </source>
</evidence>
<evidence type="ECO:0000256" key="5">
    <source>
        <dbReference type="ARBA" id="ARBA00022833"/>
    </source>
</evidence>
<keyword evidence="2" id="KW-0217">Developmental protein</keyword>
<name>A0A315VPE7_GAMAF</name>
<keyword evidence="9 11" id="KW-0675">Receptor</keyword>
<evidence type="ECO:0000256" key="8">
    <source>
        <dbReference type="ARBA" id="ARBA00023163"/>
    </source>
</evidence>
<comment type="subcellular location">
    <subcellularLocation>
        <location evidence="1 11">Nucleus</location>
    </subcellularLocation>
</comment>
<evidence type="ECO:0000313" key="16">
    <source>
        <dbReference type="Proteomes" id="UP000250572"/>
    </source>
</evidence>